<evidence type="ECO:0000313" key="2">
    <source>
        <dbReference type="Proteomes" id="UP000035900"/>
    </source>
</evidence>
<organism evidence="1 2">
    <name type="scientific">Chryseobacterium koreense CCUG 49689</name>
    <dbReference type="NCBI Taxonomy" id="1304281"/>
    <lineage>
        <taxon>Bacteria</taxon>
        <taxon>Pseudomonadati</taxon>
        <taxon>Bacteroidota</taxon>
        <taxon>Flavobacteriia</taxon>
        <taxon>Flavobacteriales</taxon>
        <taxon>Weeksellaceae</taxon>
        <taxon>Chryseobacterium group</taxon>
        <taxon>Chryseobacterium</taxon>
    </lineage>
</organism>
<dbReference type="PATRIC" id="fig|1304281.5.peg.1157"/>
<dbReference type="Proteomes" id="UP000035900">
    <property type="component" value="Unassembled WGS sequence"/>
</dbReference>
<dbReference type="AlphaFoldDB" id="A0A0J7IZN1"/>
<dbReference type="GeneID" id="78301792"/>
<reference evidence="1 2" key="1">
    <citation type="journal article" date="2004" name="Int. J. Syst. Evol. Microbiol.">
        <title>Kaistella koreensis gen. nov., sp. nov., a novel member of the Chryseobacterium-Bergeyella-Riemerella branch.</title>
        <authorList>
            <person name="Kim M.K."/>
            <person name="Im W.T."/>
            <person name="Shin Y.K."/>
            <person name="Lim J.H."/>
            <person name="Kim S.H."/>
            <person name="Lee B.C."/>
            <person name="Park M.Y."/>
            <person name="Lee K.Y."/>
            <person name="Lee S.T."/>
        </authorList>
    </citation>
    <scope>NUCLEOTIDE SEQUENCE [LARGE SCALE GENOMIC DNA]</scope>
    <source>
        <strain evidence="1 2">CCUG 49689</strain>
    </source>
</reference>
<comment type="caution">
    <text evidence="1">The sequence shown here is derived from an EMBL/GenBank/DDBJ whole genome shotgun (WGS) entry which is preliminary data.</text>
</comment>
<proteinExistence type="predicted"/>
<protein>
    <submittedName>
        <fullName evidence="1">Uncharacterized protein</fullName>
    </submittedName>
</protein>
<evidence type="ECO:0000313" key="1">
    <source>
        <dbReference type="EMBL" id="KMQ71658.1"/>
    </source>
</evidence>
<sequence length="145" mass="16885">MKLSDKATAHILVKANTNSEWDNCGFAIIHLSEEWKKEQEKRLALVKPLEGNSYFCSMNYYDTAVDFYSTGEDDNPNIEEMLNGKEWVFVELDEQEQETFTVPENRLDCFRLVLRANGTGYYTAYGKHTSEEFWTEEFSLIKLIA</sequence>
<gene>
    <name evidence="1" type="ORF">ACM44_05390</name>
</gene>
<dbReference type="RefSeq" id="WP_024566580.1">
    <property type="nucleotide sequence ID" value="NZ_LFNG01000006.1"/>
</dbReference>
<dbReference type="STRING" id="1304281.ACM44_05390"/>
<name>A0A0J7IZN1_9FLAO</name>
<dbReference type="OrthoDB" id="712917at2"/>
<accession>A0A0J7IZN1</accession>
<dbReference type="EMBL" id="LFNG01000006">
    <property type="protein sequence ID" value="KMQ71658.1"/>
    <property type="molecule type" value="Genomic_DNA"/>
</dbReference>
<keyword evidence="2" id="KW-1185">Reference proteome</keyword>